<dbReference type="GO" id="GO:0005634">
    <property type="term" value="C:nucleus"/>
    <property type="evidence" value="ECO:0007669"/>
    <property type="project" value="UniProtKB-UniRule"/>
</dbReference>
<proteinExistence type="inferred from homology"/>
<dbReference type="CDD" id="cd01390">
    <property type="entry name" value="HMG-box_NHP6-like"/>
    <property type="match status" value="1"/>
</dbReference>
<evidence type="ECO:0000256" key="4">
    <source>
        <dbReference type="ARBA" id="ARBA00023242"/>
    </source>
</evidence>
<dbReference type="AlphaFoldDB" id="A0A060SYZ3"/>
<evidence type="ECO:0000256" key="1">
    <source>
        <dbReference type="ARBA" id="ARBA00004286"/>
    </source>
</evidence>
<organism evidence="9">
    <name type="scientific">Blastobotrys adeninivorans</name>
    <name type="common">Yeast</name>
    <name type="synonym">Arxula adeninivorans</name>
    <dbReference type="NCBI Taxonomy" id="409370"/>
    <lineage>
        <taxon>Eukaryota</taxon>
        <taxon>Fungi</taxon>
        <taxon>Dikarya</taxon>
        <taxon>Ascomycota</taxon>
        <taxon>Saccharomycotina</taxon>
        <taxon>Dipodascomycetes</taxon>
        <taxon>Dipodascales</taxon>
        <taxon>Trichomonascaceae</taxon>
        <taxon>Blastobotrys</taxon>
    </lineage>
</organism>
<evidence type="ECO:0000256" key="6">
    <source>
        <dbReference type="PROSITE-ProRule" id="PRU00267"/>
    </source>
</evidence>
<dbReference type="InterPro" id="IPR036910">
    <property type="entry name" value="HMG_box_dom_sf"/>
</dbReference>
<reference evidence="9" key="2">
    <citation type="submission" date="2014-06" db="EMBL/GenBank/DDBJ databases">
        <title>The complete genome of Blastobotrys (Arxula) adeninivorans LS3 - a yeast of biotechnological interest.</title>
        <authorList>
            <person name="Kunze G."/>
            <person name="Gaillardin C."/>
            <person name="Czernicka M."/>
            <person name="Durrens P."/>
            <person name="Martin T."/>
            <person name="Boer E."/>
            <person name="Gabaldon T."/>
            <person name="Cruz J."/>
            <person name="Talla E."/>
            <person name="Marck C."/>
            <person name="Goffeau A."/>
            <person name="Barbe V."/>
            <person name="Baret P."/>
            <person name="Baronian K."/>
            <person name="Beier S."/>
            <person name="Bleykasten C."/>
            <person name="Bode R."/>
            <person name="Casaregola S."/>
            <person name="Despons L."/>
            <person name="Fairhead C."/>
            <person name="Giersberg M."/>
            <person name="Gierski P."/>
            <person name="Hahnel U."/>
            <person name="Hartmann A."/>
            <person name="Jankowska D."/>
            <person name="Jubin C."/>
            <person name="Jung P."/>
            <person name="Lafontaine I."/>
            <person name="Leh-Louis V."/>
            <person name="Lemaire M."/>
            <person name="Marcet-Houben M."/>
            <person name="Mascher M."/>
            <person name="Morel G."/>
            <person name="Richard G.-F."/>
            <person name="Riechen J."/>
            <person name="Sacerdot C."/>
            <person name="Sarkar A."/>
            <person name="Savel G."/>
            <person name="Schacherer J."/>
            <person name="Sherman D."/>
            <person name="Straub M.-L."/>
            <person name="Stein N."/>
            <person name="Thierry A."/>
            <person name="Trautwein-Schult A."/>
            <person name="Westhof E."/>
            <person name="Worch S."/>
            <person name="Dujon B."/>
            <person name="Souciet J.-L."/>
            <person name="Wincker P."/>
            <person name="Scholz U."/>
            <person name="Neuveglise N."/>
        </authorList>
    </citation>
    <scope>NUCLEOTIDE SEQUENCE</scope>
    <source>
        <strain evidence="9">LS3</strain>
    </source>
</reference>
<dbReference type="GO" id="GO:0005694">
    <property type="term" value="C:chromosome"/>
    <property type="evidence" value="ECO:0007669"/>
    <property type="project" value="UniProtKB-SubCell"/>
</dbReference>
<keyword evidence="2" id="KW-0158">Chromosome</keyword>
<feature type="region of interest" description="Disordered" evidence="7">
    <location>
        <begin position="149"/>
        <end position="182"/>
    </location>
</feature>
<feature type="domain" description="HMG box" evidence="8">
    <location>
        <begin position="105"/>
        <end position="173"/>
    </location>
</feature>
<dbReference type="PROSITE" id="PS50118">
    <property type="entry name" value="HMG_BOX_2"/>
    <property type="match status" value="1"/>
</dbReference>
<feature type="DNA-binding region" description="HMG box" evidence="6">
    <location>
        <begin position="105"/>
        <end position="173"/>
    </location>
</feature>
<dbReference type="GO" id="GO:0003677">
    <property type="term" value="F:DNA binding"/>
    <property type="evidence" value="ECO:0007669"/>
    <property type="project" value="UniProtKB-UniRule"/>
</dbReference>
<feature type="region of interest" description="Disordered" evidence="7">
    <location>
        <begin position="85"/>
        <end position="108"/>
    </location>
</feature>
<comment type="similarity">
    <text evidence="5">Belongs to the NHP6 family.</text>
</comment>
<comment type="subcellular location">
    <subcellularLocation>
        <location evidence="1">Chromosome</location>
    </subcellularLocation>
</comment>
<dbReference type="FunFam" id="1.10.30.10:FF:000016">
    <property type="entry name" value="FACT complex subunit SSRP1"/>
    <property type="match status" value="1"/>
</dbReference>
<dbReference type="SUPFAM" id="SSF47095">
    <property type="entry name" value="HMG-box"/>
    <property type="match status" value="1"/>
</dbReference>
<keyword evidence="4 6" id="KW-0539">Nucleus</keyword>
<keyword evidence="3 6" id="KW-0238">DNA-binding</keyword>
<reference evidence="9" key="1">
    <citation type="submission" date="2014-02" db="EMBL/GenBank/DDBJ databases">
        <authorList>
            <person name="Genoscope - CEA"/>
        </authorList>
    </citation>
    <scope>NUCLEOTIDE SEQUENCE</scope>
    <source>
        <strain evidence="9">LS3</strain>
    </source>
</reference>
<evidence type="ECO:0000256" key="5">
    <source>
        <dbReference type="ARBA" id="ARBA00043963"/>
    </source>
</evidence>
<dbReference type="PANTHER" id="PTHR48112:SF22">
    <property type="entry name" value="MITOCHONDRIAL TRANSCRIPTION FACTOR A, ISOFORM B"/>
    <property type="match status" value="1"/>
</dbReference>
<dbReference type="PRINTS" id="PR00886">
    <property type="entry name" value="HIGHMOBLTY12"/>
</dbReference>
<evidence type="ECO:0000256" key="7">
    <source>
        <dbReference type="SAM" id="MobiDB-lite"/>
    </source>
</evidence>
<evidence type="ECO:0000259" key="8">
    <source>
        <dbReference type="PROSITE" id="PS50118"/>
    </source>
</evidence>
<sequence>MRPIQFGRSKLWGAGWYLYAATMLHINTRHREAWRISPTPPSFIGADVFRMLRSIGSINVVRLAARPLRPMATNARLFSYTRIMPKETTRRTRKETKPKKDPNAPKRSLSAYMFFANEQRENVRNDNPGISFGQVGRVLGERWKALSEAEKKPYEEKAEADKKRYEEEKAAYNASKEEEGSE</sequence>
<accession>A0A060SYZ3</accession>
<name>A0A060SYZ3_BLAAD</name>
<dbReference type="InterPro" id="IPR050342">
    <property type="entry name" value="HMGB"/>
</dbReference>
<dbReference type="Pfam" id="PF00505">
    <property type="entry name" value="HMG_box"/>
    <property type="match status" value="1"/>
</dbReference>
<evidence type="ECO:0000313" key="9">
    <source>
        <dbReference type="EMBL" id="CDP33699.1"/>
    </source>
</evidence>
<dbReference type="InterPro" id="IPR009071">
    <property type="entry name" value="HMG_box_dom"/>
</dbReference>
<protein>
    <submittedName>
        <fullName evidence="9">ARAD1A15532p</fullName>
    </submittedName>
</protein>
<dbReference type="PANTHER" id="PTHR48112">
    <property type="entry name" value="HIGH MOBILITY GROUP PROTEIN DSP1"/>
    <property type="match status" value="1"/>
</dbReference>
<dbReference type="Gene3D" id="1.10.30.10">
    <property type="entry name" value="High mobility group box domain"/>
    <property type="match status" value="1"/>
</dbReference>
<dbReference type="EMBL" id="HG937691">
    <property type="protein sequence ID" value="CDP33699.1"/>
    <property type="molecule type" value="Genomic_DNA"/>
</dbReference>
<evidence type="ECO:0000256" key="3">
    <source>
        <dbReference type="ARBA" id="ARBA00023125"/>
    </source>
</evidence>
<gene>
    <name evidence="9" type="ORF">GNLVRS02_ARAD1A15532g</name>
</gene>
<evidence type="ECO:0000256" key="2">
    <source>
        <dbReference type="ARBA" id="ARBA00022454"/>
    </source>
</evidence>
<dbReference type="SMART" id="SM00398">
    <property type="entry name" value="HMG"/>
    <property type="match status" value="1"/>
</dbReference>